<keyword evidence="2" id="KW-1133">Transmembrane helix</keyword>
<dbReference type="RefSeq" id="WP_106245861.1">
    <property type="nucleotide sequence ID" value="NZ_PVNG01000014.1"/>
</dbReference>
<accession>A0A2T0MTM0</accession>
<proteinExistence type="predicted"/>
<comment type="caution">
    <text evidence="3">The sequence shown here is derived from an EMBL/GenBank/DDBJ whole genome shotgun (WGS) entry which is preliminary data.</text>
</comment>
<evidence type="ECO:0000256" key="2">
    <source>
        <dbReference type="SAM" id="Phobius"/>
    </source>
</evidence>
<reference evidence="3 4" key="1">
    <citation type="submission" date="2018-03" db="EMBL/GenBank/DDBJ databases">
        <title>Genomic Encyclopedia of Type Strains, Phase III (KMG-III): the genomes of soil and plant-associated and newly described type strains.</title>
        <authorList>
            <person name="Whitman W."/>
        </authorList>
    </citation>
    <scope>NUCLEOTIDE SEQUENCE [LARGE SCALE GENOMIC DNA]</scope>
    <source>
        <strain evidence="3 4">CGMCC 4.7104</strain>
    </source>
</reference>
<dbReference type="EMBL" id="PVNG01000014">
    <property type="protein sequence ID" value="PRX61933.1"/>
    <property type="molecule type" value="Genomic_DNA"/>
</dbReference>
<evidence type="ECO:0000313" key="4">
    <source>
        <dbReference type="Proteomes" id="UP000238312"/>
    </source>
</evidence>
<feature type="transmembrane region" description="Helical" evidence="2">
    <location>
        <begin position="42"/>
        <end position="64"/>
    </location>
</feature>
<keyword evidence="2" id="KW-0472">Membrane</keyword>
<evidence type="ECO:0000256" key="1">
    <source>
        <dbReference type="SAM" id="MobiDB-lite"/>
    </source>
</evidence>
<keyword evidence="4" id="KW-1185">Reference proteome</keyword>
<name>A0A2T0MTM0_9ACTN</name>
<gene>
    <name evidence="3" type="ORF">B0I32_114302</name>
</gene>
<protein>
    <submittedName>
        <fullName evidence="3">Uncharacterized protein</fullName>
    </submittedName>
</protein>
<organism evidence="3 4">
    <name type="scientific">Nonomuraea fuscirosea</name>
    <dbReference type="NCBI Taxonomy" id="1291556"/>
    <lineage>
        <taxon>Bacteria</taxon>
        <taxon>Bacillati</taxon>
        <taxon>Actinomycetota</taxon>
        <taxon>Actinomycetes</taxon>
        <taxon>Streptosporangiales</taxon>
        <taxon>Streptosporangiaceae</taxon>
        <taxon>Nonomuraea</taxon>
    </lineage>
</organism>
<dbReference type="Proteomes" id="UP000238312">
    <property type="component" value="Unassembled WGS sequence"/>
</dbReference>
<sequence length="245" mass="26415">MPTLEEEIRRLMTEGTAGLHAAPDLMGRVVRSTRERRRRIRIAAAAASVAASVVATPAVAFFTVGTTPTAVERSTFTTAPEPPAIDDTPSMPSAPPSLGDLGDGREFGRMKVGYLPDGLEWSGRSADWGDTYHVSYVYRGDDKGSYRVVITVYEGSAVEEVERRIAAYRDEADGEAVTVGGRSGYLVVQHVGEDGMKGTPTLFLRTSDSQWAEIGFSPVYAEEYSGTEAVDAELLRIGRGLTSTM</sequence>
<dbReference type="AlphaFoldDB" id="A0A2T0MTM0"/>
<evidence type="ECO:0000313" key="3">
    <source>
        <dbReference type="EMBL" id="PRX61933.1"/>
    </source>
</evidence>
<feature type="region of interest" description="Disordered" evidence="1">
    <location>
        <begin position="77"/>
        <end position="102"/>
    </location>
</feature>
<keyword evidence="2" id="KW-0812">Transmembrane</keyword>
<dbReference type="OrthoDB" id="3539463at2"/>